<protein>
    <submittedName>
        <fullName evidence="1">Uncharacterized protein</fullName>
    </submittedName>
</protein>
<organism evidence="1 2">
    <name type="scientific">Pelotomaculum thermopropionicum (strain DSM 13744 / JCM 10971 / SI)</name>
    <dbReference type="NCBI Taxonomy" id="370438"/>
    <lineage>
        <taxon>Bacteria</taxon>
        <taxon>Bacillati</taxon>
        <taxon>Bacillota</taxon>
        <taxon>Clostridia</taxon>
        <taxon>Eubacteriales</taxon>
        <taxon>Desulfotomaculaceae</taxon>
        <taxon>Pelotomaculum</taxon>
    </lineage>
</organism>
<dbReference type="AlphaFoldDB" id="A5D4N1"/>
<evidence type="ECO:0000313" key="2">
    <source>
        <dbReference type="Proteomes" id="UP000006556"/>
    </source>
</evidence>
<keyword evidence="2" id="KW-1185">Reference proteome</keyword>
<dbReference type="HOGENOM" id="CLU_2094529_0_0_9"/>
<name>A5D4N1_PELTS</name>
<dbReference type="Proteomes" id="UP000006556">
    <property type="component" value="Chromosome"/>
</dbReference>
<gene>
    <name evidence="1" type="ordered locus">PTH_0634</name>
</gene>
<evidence type="ECO:0000313" key="1">
    <source>
        <dbReference type="EMBL" id="BAF58815.1"/>
    </source>
</evidence>
<dbReference type="KEGG" id="pth:PTH_0634"/>
<reference evidence="2" key="1">
    <citation type="journal article" date="2008" name="Genome Res.">
        <title>The genome of Pelotomaculum thermopropionicum reveals niche-associated evolution in anaerobic microbiota.</title>
        <authorList>
            <person name="Kosaka T."/>
            <person name="Kato S."/>
            <person name="Shimoyama T."/>
            <person name="Ishii S."/>
            <person name="Abe T."/>
            <person name="Watanabe K."/>
        </authorList>
    </citation>
    <scope>NUCLEOTIDE SEQUENCE [LARGE SCALE GENOMIC DNA]</scope>
    <source>
        <strain evidence="2">DSM 13744 / JCM 10971 / SI</strain>
    </source>
</reference>
<accession>A5D4N1</accession>
<dbReference type="STRING" id="370438.PTH_0634"/>
<sequence>MIKFLFLKLRKFIHQSYSPEDLLNKIRELEKQIEQIKLQIDNAPVIKIEKIIIDKIICEKFETSYNIDSVATENLSGTMNIGTTYSASEQKFELNQEEKPIRQPEPEKKKINLIYK</sequence>
<dbReference type="EMBL" id="AP009389">
    <property type="protein sequence ID" value="BAF58815.1"/>
    <property type="molecule type" value="Genomic_DNA"/>
</dbReference>
<proteinExistence type="predicted"/>